<sequence>MYEKKQAELSLMSLNQELPSGLVMTDLSLITEKGSELLASISDFANSNGKPFPYKLV</sequence>
<organism evidence="1 2">
    <name type="scientific">Vibrio fluvialis PG41</name>
    <dbReference type="NCBI Taxonomy" id="1336752"/>
    <lineage>
        <taxon>Bacteria</taxon>
        <taxon>Pseudomonadati</taxon>
        <taxon>Pseudomonadota</taxon>
        <taxon>Gammaproteobacteria</taxon>
        <taxon>Vibrionales</taxon>
        <taxon>Vibrionaceae</taxon>
        <taxon>Vibrio</taxon>
    </lineage>
</organism>
<evidence type="ECO:0000313" key="1">
    <source>
        <dbReference type="EMBL" id="EPP19727.1"/>
    </source>
</evidence>
<dbReference type="EMBL" id="ASXS01000028">
    <property type="protein sequence ID" value="EPP19727.1"/>
    <property type="molecule type" value="Genomic_DNA"/>
</dbReference>
<protein>
    <submittedName>
        <fullName evidence="1">Uncharacterized protein</fullName>
    </submittedName>
</protein>
<dbReference type="Proteomes" id="UP000014854">
    <property type="component" value="Unassembled WGS sequence"/>
</dbReference>
<accession>S7HVN4</accession>
<name>S7HVN4_VIBFL</name>
<proteinExistence type="predicted"/>
<dbReference type="AlphaFoldDB" id="S7HVN4"/>
<evidence type="ECO:0000313" key="2">
    <source>
        <dbReference type="Proteomes" id="UP000014854"/>
    </source>
</evidence>
<comment type="caution">
    <text evidence="1">The sequence shown here is derived from an EMBL/GenBank/DDBJ whole genome shotgun (WGS) entry which is preliminary data.</text>
</comment>
<gene>
    <name evidence="1" type="ORF">L910_2801</name>
</gene>
<reference evidence="1 2" key="1">
    <citation type="journal article" date="2013" name="Gut Pathog.">
        <title>Evidence of a new metabolic capacity in an emerging diarrheal pathogen: lessons from the draft genomes of Vibrio fluvialis strains PG41 and I21563.</title>
        <authorList>
            <person name="Khatri I."/>
            <person name="Mahajan S."/>
            <person name="Dureja C."/>
            <person name="Subramanian S."/>
            <person name="Raychaudhuri S."/>
        </authorList>
    </citation>
    <scope>NUCLEOTIDE SEQUENCE [LARGE SCALE GENOMIC DNA]</scope>
    <source>
        <strain evidence="1 2">PG41</strain>
    </source>
</reference>
<dbReference type="PATRIC" id="fig|1336752.4.peg.4477"/>